<reference evidence="6" key="1">
    <citation type="journal article" date="2014" name="Int. J. Syst. Evol. Microbiol.">
        <title>Complete genome sequence of Corynebacterium casei LMG S-19264T (=DSM 44701T), isolated from a smear-ripened cheese.</title>
        <authorList>
            <consortium name="US DOE Joint Genome Institute (JGI-PGF)"/>
            <person name="Walter F."/>
            <person name="Albersmeier A."/>
            <person name="Kalinowski J."/>
            <person name="Ruckert C."/>
        </authorList>
    </citation>
    <scope>NUCLEOTIDE SEQUENCE</scope>
    <source>
        <strain evidence="6">CGMCC 1.15758</strain>
    </source>
</reference>
<reference evidence="6" key="2">
    <citation type="submission" date="2020-09" db="EMBL/GenBank/DDBJ databases">
        <authorList>
            <person name="Sun Q."/>
            <person name="Zhou Y."/>
        </authorList>
    </citation>
    <scope>NUCLEOTIDE SEQUENCE</scope>
    <source>
        <strain evidence="6">CGMCC 1.15758</strain>
    </source>
</reference>
<gene>
    <name evidence="6" type="primary">ptsH</name>
    <name evidence="6" type="ORF">GCM10010995_16700</name>
</gene>
<dbReference type="Gene3D" id="3.30.1340.10">
    <property type="entry name" value="HPr-like"/>
    <property type="match status" value="1"/>
</dbReference>
<evidence type="ECO:0000256" key="1">
    <source>
        <dbReference type="ARBA" id="ARBA00004496"/>
    </source>
</evidence>
<evidence type="ECO:0000313" key="6">
    <source>
        <dbReference type="EMBL" id="GGG00035.1"/>
    </source>
</evidence>
<evidence type="ECO:0000256" key="3">
    <source>
        <dbReference type="ARBA" id="ARBA00022490"/>
    </source>
</evidence>
<dbReference type="PROSITE" id="PS00369">
    <property type="entry name" value="PTS_HPR_HIS"/>
    <property type="match status" value="1"/>
</dbReference>
<dbReference type="InterPro" id="IPR035895">
    <property type="entry name" value="HPr-like_sf"/>
</dbReference>
<dbReference type="InterPro" id="IPR000032">
    <property type="entry name" value="HPr-like"/>
</dbReference>
<dbReference type="GO" id="GO:0005737">
    <property type="term" value="C:cytoplasm"/>
    <property type="evidence" value="ECO:0007669"/>
    <property type="project" value="UniProtKB-SubCell"/>
</dbReference>
<dbReference type="PROSITE" id="PS51350">
    <property type="entry name" value="PTS_HPR_DOM"/>
    <property type="match status" value="1"/>
</dbReference>
<evidence type="ECO:0000256" key="4">
    <source>
        <dbReference type="ARBA" id="ARBA00022683"/>
    </source>
</evidence>
<comment type="subcellular location">
    <subcellularLocation>
        <location evidence="1">Cytoplasm</location>
    </subcellularLocation>
</comment>
<name>A0A8J2Z508_9GAMM</name>
<comment type="caution">
    <text evidence="6">The sequence shown here is derived from an EMBL/GenBank/DDBJ whole genome shotgun (WGS) entry which is preliminary data.</text>
</comment>
<dbReference type="Proteomes" id="UP000636949">
    <property type="component" value="Unassembled WGS sequence"/>
</dbReference>
<dbReference type="GO" id="GO:0009401">
    <property type="term" value="P:phosphoenolpyruvate-dependent sugar phosphotransferase system"/>
    <property type="evidence" value="ECO:0007669"/>
    <property type="project" value="UniProtKB-KW"/>
</dbReference>
<feature type="domain" description="HPr" evidence="5">
    <location>
        <begin position="6"/>
        <end position="95"/>
    </location>
</feature>
<organism evidence="6 7">
    <name type="scientific">Cysteiniphilum litorale</name>
    <dbReference type="NCBI Taxonomy" id="2056700"/>
    <lineage>
        <taxon>Bacteria</taxon>
        <taxon>Pseudomonadati</taxon>
        <taxon>Pseudomonadota</taxon>
        <taxon>Gammaproteobacteria</taxon>
        <taxon>Thiotrichales</taxon>
        <taxon>Fastidiosibacteraceae</taxon>
        <taxon>Cysteiniphilum</taxon>
    </lineage>
</organism>
<comment type="similarity">
    <text evidence="2">Belongs to the HPr family.</text>
</comment>
<keyword evidence="4" id="KW-0598">Phosphotransferase system</keyword>
<dbReference type="PRINTS" id="PR00107">
    <property type="entry name" value="PHOSPHOCPHPR"/>
</dbReference>
<keyword evidence="7" id="KW-1185">Reference proteome</keyword>
<dbReference type="PROSITE" id="PS00589">
    <property type="entry name" value="PTS_HPR_SER"/>
    <property type="match status" value="1"/>
</dbReference>
<keyword evidence="3" id="KW-0963">Cytoplasm</keyword>
<evidence type="ECO:0000259" key="5">
    <source>
        <dbReference type="PROSITE" id="PS51350"/>
    </source>
</evidence>
<dbReference type="CDD" id="cd00367">
    <property type="entry name" value="PTS-HPr_like"/>
    <property type="match status" value="1"/>
</dbReference>
<proteinExistence type="inferred from homology"/>
<dbReference type="RefSeq" id="WP_224742239.1">
    <property type="nucleotide sequence ID" value="NZ_BMJS01000018.1"/>
</dbReference>
<dbReference type="Pfam" id="PF00381">
    <property type="entry name" value="PTS-HPr"/>
    <property type="match status" value="1"/>
</dbReference>
<evidence type="ECO:0000313" key="7">
    <source>
        <dbReference type="Proteomes" id="UP000636949"/>
    </source>
</evidence>
<dbReference type="InterPro" id="IPR050399">
    <property type="entry name" value="HPr"/>
</dbReference>
<dbReference type="SUPFAM" id="SSF55594">
    <property type="entry name" value="HPr-like"/>
    <property type="match status" value="1"/>
</dbReference>
<dbReference type="PANTHER" id="PTHR33705">
    <property type="entry name" value="PHOSPHOCARRIER PROTEIN HPR"/>
    <property type="match status" value="1"/>
</dbReference>
<dbReference type="EMBL" id="BMJS01000018">
    <property type="protein sequence ID" value="GGG00035.1"/>
    <property type="molecule type" value="Genomic_DNA"/>
</dbReference>
<dbReference type="InterPro" id="IPR001020">
    <property type="entry name" value="PTS_HPr_His_P_site"/>
</dbReference>
<protein>
    <submittedName>
        <fullName evidence="6">Phosphocarrier protein HPr</fullName>
    </submittedName>
</protein>
<evidence type="ECO:0000256" key="2">
    <source>
        <dbReference type="ARBA" id="ARBA00010736"/>
    </source>
</evidence>
<dbReference type="PANTHER" id="PTHR33705:SF2">
    <property type="entry name" value="PHOSPHOCARRIER PROTEIN NPR"/>
    <property type="match status" value="1"/>
</dbReference>
<dbReference type="AlphaFoldDB" id="A0A8J2Z508"/>
<dbReference type="InterPro" id="IPR002114">
    <property type="entry name" value="PTS_HPr_Ser_P_site"/>
</dbReference>
<dbReference type="NCBIfam" id="TIGR01003">
    <property type="entry name" value="PTS_HPr_family"/>
    <property type="match status" value="1"/>
</dbReference>
<sequence>MKETQMKEIDLVLINQLGLHARAASKLVNLALRFGSEIEVEVVKTGVKANCKSIMGLMMLGASCGTSIRLSAEGDDQEEALDAIRVLIQDRFGEES</sequence>
<accession>A0A8J2Z508</accession>